<comment type="caution">
    <text evidence="1">The sequence shown here is derived from an EMBL/GenBank/DDBJ whole genome shotgun (WGS) entry which is preliminary data.</text>
</comment>
<protein>
    <submittedName>
        <fullName evidence="1">Uncharacterized protein</fullName>
    </submittedName>
</protein>
<proteinExistence type="predicted"/>
<feature type="non-terminal residue" evidence="1">
    <location>
        <position position="40"/>
    </location>
</feature>
<gene>
    <name evidence="1" type="ORF">PENNAL_c0491G01036</name>
</gene>
<reference evidence="2" key="1">
    <citation type="journal article" date="2017" name="Nat. Microbiol.">
        <title>Global analysis of biosynthetic gene clusters reveals vast potential of secondary metabolite production in Penicillium species.</title>
        <authorList>
            <person name="Nielsen J.C."/>
            <person name="Grijseels S."/>
            <person name="Prigent S."/>
            <person name="Ji B."/>
            <person name="Dainat J."/>
            <person name="Nielsen K.F."/>
            <person name="Frisvad J.C."/>
            <person name="Workman M."/>
            <person name="Nielsen J."/>
        </authorList>
    </citation>
    <scope>NUCLEOTIDE SEQUENCE [LARGE SCALE GENOMIC DNA]</scope>
    <source>
        <strain evidence="2">IBT 13039</strain>
    </source>
</reference>
<dbReference type="Proteomes" id="UP000191691">
    <property type="component" value="Unassembled WGS sequence"/>
</dbReference>
<dbReference type="AlphaFoldDB" id="A0A1V6VPD4"/>
<sequence>MLPEPAKKSCSSPELSQQDILVKAKNYIKKAKKPRRCFQC</sequence>
<name>A0A1V6VPD4_PENNA</name>
<dbReference type="EMBL" id="MOOB01000491">
    <property type="protein sequence ID" value="OQE52343.1"/>
    <property type="molecule type" value="Genomic_DNA"/>
</dbReference>
<organism evidence="1 2">
    <name type="scientific">Penicillium nalgiovense</name>
    <dbReference type="NCBI Taxonomy" id="60175"/>
    <lineage>
        <taxon>Eukaryota</taxon>
        <taxon>Fungi</taxon>
        <taxon>Dikarya</taxon>
        <taxon>Ascomycota</taxon>
        <taxon>Pezizomycotina</taxon>
        <taxon>Eurotiomycetes</taxon>
        <taxon>Eurotiomycetidae</taxon>
        <taxon>Eurotiales</taxon>
        <taxon>Aspergillaceae</taxon>
        <taxon>Penicillium</taxon>
    </lineage>
</organism>
<evidence type="ECO:0000313" key="1">
    <source>
        <dbReference type="EMBL" id="OQE52343.1"/>
    </source>
</evidence>
<keyword evidence="2" id="KW-1185">Reference proteome</keyword>
<accession>A0A1V6VPD4</accession>
<dbReference type="STRING" id="60175.A0A1V6VPD4"/>
<evidence type="ECO:0000313" key="2">
    <source>
        <dbReference type="Proteomes" id="UP000191691"/>
    </source>
</evidence>